<reference evidence="11" key="1">
    <citation type="submission" date="2018-05" db="EMBL/GenBank/DDBJ databases">
        <authorList>
            <person name="Lanie J.A."/>
            <person name="Ng W.-L."/>
            <person name="Kazmierczak K.M."/>
            <person name="Andrzejewski T.M."/>
            <person name="Davidsen T.M."/>
            <person name="Wayne K.J."/>
            <person name="Tettelin H."/>
            <person name="Glass J.I."/>
            <person name="Rusch D."/>
            <person name="Podicherti R."/>
            <person name="Tsui H.-C.T."/>
            <person name="Winkler M.E."/>
        </authorList>
    </citation>
    <scope>NUCLEOTIDE SEQUENCE</scope>
</reference>
<dbReference type="PANTHER" id="PTHR13914:SF0">
    <property type="entry name" value="PROLINE DEHYDROGENASE 1, MITOCHONDRIAL"/>
    <property type="match status" value="1"/>
</dbReference>
<comment type="pathway">
    <text evidence="2">Amino-acid degradation; L-proline degradation into L-glutamate; L-glutamate from L-proline: step 1/2.</text>
</comment>
<evidence type="ECO:0000256" key="5">
    <source>
        <dbReference type="ARBA" id="ARBA00022741"/>
    </source>
</evidence>
<evidence type="ECO:0000259" key="10">
    <source>
        <dbReference type="Pfam" id="PF01619"/>
    </source>
</evidence>
<feature type="domain" description="Proline dehydrogenase" evidence="10">
    <location>
        <begin position="34"/>
        <end position="286"/>
    </location>
</feature>
<sequence>MNSFLTSTFPLLPRWIAKLFAKPYVAGETEDEAVTHIKALNDRGFAATVDILGEHVLTTDEARDITNQYCHIYDRIFSESLDCNISIKPTHIGLNISLAEAMANTTAILKKAREHGNFLRIDMENSPFTDQTFELYDHCKKIYENVGVVVQSYLHRSLEDVERLTNESFNSRICKGIYREPDTIAFQGREEIKDNFLDLAKAMAVKSAYAGYATHDHDLLDQLLEWIESKNISRDLFEFQVLYGVPMAGRLDVLRNAGYKVRIYVPFGPDWFDYSIRRLKENPDIAGYVIKNMFKNE</sequence>
<evidence type="ECO:0000256" key="1">
    <source>
        <dbReference type="ARBA" id="ARBA00001974"/>
    </source>
</evidence>
<keyword evidence="6" id="KW-0274">FAD</keyword>
<dbReference type="EMBL" id="UINC01051003">
    <property type="protein sequence ID" value="SVB64641.1"/>
    <property type="molecule type" value="Genomic_DNA"/>
</dbReference>
<gene>
    <name evidence="11" type="ORF">METZ01_LOCUS217495</name>
</gene>
<evidence type="ECO:0000256" key="3">
    <source>
        <dbReference type="ARBA" id="ARBA00012695"/>
    </source>
</evidence>
<comment type="cofactor">
    <cofactor evidence="1">
        <name>FAD</name>
        <dbReference type="ChEBI" id="CHEBI:57692"/>
    </cofactor>
</comment>
<evidence type="ECO:0000256" key="2">
    <source>
        <dbReference type="ARBA" id="ARBA00004739"/>
    </source>
</evidence>
<comment type="catalytic activity">
    <reaction evidence="9">
        <text>L-proline + a quinone = (S)-1-pyrroline-5-carboxylate + a quinol + H(+)</text>
        <dbReference type="Rhea" id="RHEA:23784"/>
        <dbReference type="ChEBI" id="CHEBI:15378"/>
        <dbReference type="ChEBI" id="CHEBI:17388"/>
        <dbReference type="ChEBI" id="CHEBI:24646"/>
        <dbReference type="ChEBI" id="CHEBI:60039"/>
        <dbReference type="ChEBI" id="CHEBI:132124"/>
        <dbReference type="EC" id="1.5.5.2"/>
    </reaction>
</comment>
<evidence type="ECO:0000313" key="11">
    <source>
        <dbReference type="EMBL" id="SVB64641.1"/>
    </source>
</evidence>
<proteinExistence type="predicted"/>
<dbReference type="GO" id="GO:0004657">
    <property type="term" value="F:proline dehydrogenase activity"/>
    <property type="evidence" value="ECO:0007669"/>
    <property type="project" value="UniProtKB-EC"/>
</dbReference>
<dbReference type="UniPathway" id="UPA00261">
    <property type="reaction ID" value="UER00373"/>
</dbReference>
<dbReference type="SUPFAM" id="SSF51730">
    <property type="entry name" value="FAD-linked oxidoreductase"/>
    <property type="match status" value="1"/>
</dbReference>
<dbReference type="Gene3D" id="3.20.20.220">
    <property type="match status" value="1"/>
</dbReference>
<keyword evidence="5" id="KW-0547">Nucleotide-binding</keyword>
<dbReference type="PIRSF" id="PIRSF000196">
    <property type="entry name" value="Pro_dehydrog"/>
    <property type="match status" value="1"/>
</dbReference>
<keyword evidence="4" id="KW-0285">Flavoprotein</keyword>
<dbReference type="InterPro" id="IPR029041">
    <property type="entry name" value="FAD-linked_oxidoreductase-like"/>
</dbReference>
<dbReference type="GO" id="GO:0000166">
    <property type="term" value="F:nucleotide binding"/>
    <property type="evidence" value="ECO:0007669"/>
    <property type="project" value="UniProtKB-KW"/>
</dbReference>
<evidence type="ECO:0000256" key="7">
    <source>
        <dbReference type="ARBA" id="ARBA00023002"/>
    </source>
</evidence>
<dbReference type="AlphaFoldDB" id="A0A382FRP4"/>
<dbReference type="PANTHER" id="PTHR13914">
    <property type="entry name" value="PROLINE OXIDASE"/>
    <property type="match status" value="1"/>
</dbReference>
<organism evidence="11">
    <name type="scientific">marine metagenome</name>
    <dbReference type="NCBI Taxonomy" id="408172"/>
    <lineage>
        <taxon>unclassified sequences</taxon>
        <taxon>metagenomes</taxon>
        <taxon>ecological metagenomes</taxon>
    </lineage>
</organism>
<dbReference type="GO" id="GO:0010133">
    <property type="term" value="P:L-proline catabolic process to L-glutamate"/>
    <property type="evidence" value="ECO:0007669"/>
    <property type="project" value="UniProtKB-UniPathway"/>
</dbReference>
<dbReference type="InterPro" id="IPR015659">
    <property type="entry name" value="Proline_oxidase"/>
</dbReference>
<dbReference type="InterPro" id="IPR008219">
    <property type="entry name" value="PRODH_bac_arc"/>
</dbReference>
<keyword evidence="8" id="KW-0642">Proline metabolism</keyword>
<protein>
    <recommendedName>
        <fullName evidence="3">proline dehydrogenase</fullName>
        <ecNumber evidence="3">1.5.5.2</ecNumber>
    </recommendedName>
</protein>
<evidence type="ECO:0000256" key="8">
    <source>
        <dbReference type="ARBA" id="ARBA00023062"/>
    </source>
</evidence>
<evidence type="ECO:0000256" key="6">
    <source>
        <dbReference type="ARBA" id="ARBA00022827"/>
    </source>
</evidence>
<dbReference type="Pfam" id="PF01619">
    <property type="entry name" value="Pro_dh"/>
    <property type="match status" value="1"/>
</dbReference>
<accession>A0A382FRP4</accession>
<evidence type="ECO:0000256" key="4">
    <source>
        <dbReference type="ARBA" id="ARBA00022630"/>
    </source>
</evidence>
<evidence type="ECO:0000256" key="9">
    <source>
        <dbReference type="ARBA" id="ARBA00048779"/>
    </source>
</evidence>
<name>A0A382FRP4_9ZZZZ</name>
<keyword evidence="7" id="KW-0560">Oxidoreductase</keyword>
<dbReference type="EC" id="1.5.5.2" evidence="3"/>
<dbReference type="InterPro" id="IPR002872">
    <property type="entry name" value="Proline_DH_dom"/>
</dbReference>